<dbReference type="GO" id="GO:0005829">
    <property type="term" value="C:cytosol"/>
    <property type="evidence" value="ECO:0007669"/>
    <property type="project" value="TreeGrafter"/>
</dbReference>
<evidence type="ECO:0000313" key="2">
    <source>
        <dbReference type="EMBL" id="GLK50604.1"/>
    </source>
</evidence>
<dbReference type="PANTHER" id="PTHR30283">
    <property type="entry name" value="PEROXIDE STRESS RESPONSE PROTEIN YAAA"/>
    <property type="match status" value="1"/>
</dbReference>
<dbReference type="EMBL" id="BSFE01000001">
    <property type="protein sequence ID" value="GLK50604.1"/>
    <property type="molecule type" value="Genomic_DNA"/>
</dbReference>
<comment type="similarity">
    <text evidence="1">Belongs to the UPF0246 family.</text>
</comment>
<accession>A0A9W6IJT3</accession>
<organism evidence="2 3">
    <name type="scientific">Maricaulis virginensis</name>
    <dbReference type="NCBI Taxonomy" id="144022"/>
    <lineage>
        <taxon>Bacteria</taxon>
        <taxon>Pseudomonadati</taxon>
        <taxon>Pseudomonadota</taxon>
        <taxon>Alphaproteobacteria</taxon>
        <taxon>Maricaulales</taxon>
        <taxon>Maricaulaceae</taxon>
        <taxon>Maricaulis</taxon>
    </lineage>
</organism>
<dbReference type="AlphaFoldDB" id="A0A9W6IJT3"/>
<protein>
    <recommendedName>
        <fullName evidence="1">UPF0246 protein GCM10017621_01120</fullName>
    </recommendedName>
</protein>
<dbReference type="Pfam" id="PF03883">
    <property type="entry name" value="H2O2_YaaD"/>
    <property type="match status" value="1"/>
</dbReference>
<gene>
    <name evidence="2" type="ORF">GCM10017621_01120</name>
</gene>
<dbReference type="PANTHER" id="PTHR30283:SF4">
    <property type="entry name" value="PEROXIDE STRESS RESISTANCE PROTEIN YAAA"/>
    <property type="match status" value="1"/>
</dbReference>
<dbReference type="InterPro" id="IPR005583">
    <property type="entry name" value="YaaA"/>
</dbReference>
<evidence type="ECO:0000313" key="3">
    <source>
        <dbReference type="Proteomes" id="UP001143486"/>
    </source>
</evidence>
<dbReference type="HAMAP" id="MF_00652">
    <property type="entry name" value="UPF0246"/>
    <property type="match status" value="1"/>
</dbReference>
<keyword evidence="3" id="KW-1185">Reference proteome</keyword>
<evidence type="ECO:0000256" key="1">
    <source>
        <dbReference type="HAMAP-Rule" id="MF_00652"/>
    </source>
</evidence>
<name>A0A9W6IJT3_9PROT</name>
<dbReference type="RefSeq" id="WP_271185005.1">
    <property type="nucleotide sequence ID" value="NZ_BSFE01000001.1"/>
</dbReference>
<sequence length="261" mass="29704">MLILLSPAKNMNFDPVERDLPATRPPLIDETRILSKTTRQLTAPKIKAMMKISDDLARLNRERFQAFDAEAPGEKQAAFAFNGEVYRGLEADSLSDADLDYAQDHLRILSGMYGALRPLDAIHPYRLEMGRKLHTRRGENLYDFWGDRIAKELNSLQEGKDDPVVLNLASNEYFKSVDRKKLKARVITANFKEEKDGQLRALMVFAKKARGMMARWVIQNRVEDPAELRKFDLGGYRFEADGSSEDELLFTRPQPVAAKAA</sequence>
<dbReference type="NCBIfam" id="NF002543">
    <property type="entry name" value="PRK02101.1-4"/>
    <property type="match status" value="1"/>
</dbReference>
<reference evidence="2" key="1">
    <citation type="journal article" date="2014" name="Int. J. Syst. Evol. Microbiol.">
        <title>Complete genome sequence of Corynebacterium casei LMG S-19264T (=DSM 44701T), isolated from a smear-ripened cheese.</title>
        <authorList>
            <consortium name="US DOE Joint Genome Institute (JGI-PGF)"/>
            <person name="Walter F."/>
            <person name="Albersmeier A."/>
            <person name="Kalinowski J."/>
            <person name="Ruckert C."/>
        </authorList>
    </citation>
    <scope>NUCLEOTIDE SEQUENCE</scope>
    <source>
        <strain evidence="2">VKM B-1513</strain>
    </source>
</reference>
<dbReference type="Proteomes" id="UP001143486">
    <property type="component" value="Unassembled WGS sequence"/>
</dbReference>
<dbReference type="GO" id="GO:0033194">
    <property type="term" value="P:response to hydroperoxide"/>
    <property type="evidence" value="ECO:0007669"/>
    <property type="project" value="TreeGrafter"/>
</dbReference>
<proteinExistence type="inferred from homology"/>
<comment type="caution">
    <text evidence="2">The sequence shown here is derived from an EMBL/GenBank/DDBJ whole genome shotgun (WGS) entry which is preliminary data.</text>
</comment>
<reference evidence="2" key="2">
    <citation type="submission" date="2023-01" db="EMBL/GenBank/DDBJ databases">
        <authorList>
            <person name="Sun Q."/>
            <person name="Evtushenko L."/>
        </authorList>
    </citation>
    <scope>NUCLEOTIDE SEQUENCE</scope>
    <source>
        <strain evidence="2">VKM B-1513</strain>
    </source>
</reference>
<dbReference type="NCBIfam" id="NF002542">
    <property type="entry name" value="PRK02101.1-3"/>
    <property type="match status" value="1"/>
</dbReference>